<feature type="transmembrane region" description="Helical" evidence="5">
    <location>
        <begin position="20"/>
        <end position="38"/>
    </location>
</feature>
<feature type="transmembrane region" description="Helical" evidence="5">
    <location>
        <begin position="50"/>
        <end position="69"/>
    </location>
</feature>
<dbReference type="InterPro" id="IPR020846">
    <property type="entry name" value="MFS_dom"/>
</dbReference>
<dbReference type="AlphaFoldDB" id="A0A4R6QGF7"/>
<keyword evidence="4 5" id="KW-0472">Membrane</keyword>
<dbReference type="PANTHER" id="PTHR23514">
    <property type="entry name" value="BYPASS OF STOP CODON PROTEIN 6"/>
    <property type="match status" value="1"/>
</dbReference>
<feature type="transmembrane region" description="Helical" evidence="5">
    <location>
        <begin position="279"/>
        <end position="298"/>
    </location>
</feature>
<dbReference type="GO" id="GO:0022857">
    <property type="term" value="F:transmembrane transporter activity"/>
    <property type="evidence" value="ECO:0007669"/>
    <property type="project" value="InterPro"/>
</dbReference>
<dbReference type="FunCoup" id="A0A4R6QGF7">
    <property type="interactions" value="69"/>
</dbReference>
<comment type="caution">
    <text evidence="7">The sequence shown here is derived from an EMBL/GenBank/DDBJ whole genome shotgun (WGS) entry which is preliminary data.</text>
</comment>
<sequence>MTQSSIRRLGLQLPAHRRVFAAFFLYAFGLGGFFPRLGELQRLMGLSEGQLGLGLIGAAVGTLISLTFAGRLIEHIGHRRMLLAVPTLVPFWYAVAAHAQGPLSLFLTLLPAGLLIGAIEVVVNLEADRVEQVEGRRLMNRAHAFWSFGFFGAGLLGVLAARLGINPHWQLALMVPLALVLTVLLLGGFDAAPARSHANSDAAPPHFAKPTAGIMGLVALSLSALVLEGAGIDWSAIYMRDAMHAPPYLGALAVATGAFAQAVTRYLADSHVERHSPLVVARILLLVLAGGNLLVFFAPNAVLALLGFALMGVGTSVLFPLAMSAAAQRTDRPAATNVAALAQTAFVAFMLAPPALGFVAEHFGIRWSFGVGLPLVLLSLSACRTLAAGSARSGATPRPPGT</sequence>
<feature type="transmembrane region" description="Helical" evidence="5">
    <location>
        <begin position="105"/>
        <end position="123"/>
    </location>
</feature>
<organism evidence="7 8">
    <name type="scientific">Roseateles toxinivorans</name>
    <dbReference type="NCBI Taxonomy" id="270368"/>
    <lineage>
        <taxon>Bacteria</taxon>
        <taxon>Pseudomonadati</taxon>
        <taxon>Pseudomonadota</taxon>
        <taxon>Betaproteobacteria</taxon>
        <taxon>Burkholderiales</taxon>
        <taxon>Sphaerotilaceae</taxon>
        <taxon>Roseateles</taxon>
    </lineage>
</organism>
<dbReference type="GO" id="GO:0016020">
    <property type="term" value="C:membrane"/>
    <property type="evidence" value="ECO:0007669"/>
    <property type="project" value="UniProtKB-SubCell"/>
</dbReference>
<gene>
    <name evidence="7" type="ORF">DES47_11197</name>
</gene>
<feature type="transmembrane region" description="Helical" evidence="5">
    <location>
        <begin position="171"/>
        <end position="189"/>
    </location>
</feature>
<dbReference type="CDD" id="cd17393">
    <property type="entry name" value="MFS_MosC_like"/>
    <property type="match status" value="1"/>
</dbReference>
<dbReference type="InterPro" id="IPR011701">
    <property type="entry name" value="MFS"/>
</dbReference>
<name>A0A4R6QGF7_9BURK</name>
<dbReference type="InParanoid" id="A0A4R6QGF7"/>
<keyword evidence="8" id="KW-1185">Reference proteome</keyword>
<dbReference type="PROSITE" id="PS50850">
    <property type="entry name" value="MFS"/>
    <property type="match status" value="1"/>
</dbReference>
<dbReference type="InterPro" id="IPR036259">
    <property type="entry name" value="MFS_trans_sf"/>
</dbReference>
<feature type="transmembrane region" description="Helical" evidence="5">
    <location>
        <begin position="144"/>
        <end position="165"/>
    </location>
</feature>
<evidence type="ECO:0000313" key="7">
    <source>
        <dbReference type="EMBL" id="TDP61680.1"/>
    </source>
</evidence>
<dbReference type="Gene3D" id="1.20.1250.20">
    <property type="entry name" value="MFS general substrate transporter like domains"/>
    <property type="match status" value="1"/>
</dbReference>
<dbReference type="OrthoDB" id="9810941at2"/>
<reference evidence="7 8" key="1">
    <citation type="submission" date="2019-03" db="EMBL/GenBank/DDBJ databases">
        <title>Genomic Encyclopedia of Type Strains, Phase IV (KMG-IV): sequencing the most valuable type-strain genomes for metagenomic binning, comparative biology and taxonomic classification.</title>
        <authorList>
            <person name="Goeker M."/>
        </authorList>
    </citation>
    <scope>NUCLEOTIDE SEQUENCE [LARGE SCALE GENOMIC DNA]</scope>
    <source>
        <strain evidence="7 8">DSM 16998</strain>
    </source>
</reference>
<feature type="transmembrane region" description="Helical" evidence="5">
    <location>
        <begin position="210"/>
        <end position="227"/>
    </location>
</feature>
<evidence type="ECO:0000313" key="8">
    <source>
        <dbReference type="Proteomes" id="UP000295361"/>
    </source>
</evidence>
<keyword evidence="3 5" id="KW-1133">Transmembrane helix</keyword>
<feature type="transmembrane region" description="Helical" evidence="5">
    <location>
        <begin position="304"/>
        <end position="326"/>
    </location>
</feature>
<evidence type="ECO:0000256" key="3">
    <source>
        <dbReference type="ARBA" id="ARBA00022989"/>
    </source>
</evidence>
<dbReference type="PANTHER" id="PTHR23514:SF13">
    <property type="entry name" value="INNER MEMBRANE PROTEIN YBJJ"/>
    <property type="match status" value="1"/>
</dbReference>
<feature type="transmembrane region" description="Helical" evidence="5">
    <location>
        <begin position="338"/>
        <end position="359"/>
    </location>
</feature>
<dbReference type="SUPFAM" id="SSF103473">
    <property type="entry name" value="MFS general substrate transporter"/>
    <property type="match status" value="1"/>
</dbReference>
<protein>
    <submittedName>
        <fullName evidence="7">Putative MFS family arabinose efflux permease</fullName>
    </submittedName>
</protein>
<dbReference type="InterPro" id="IPR051788">
    <property type="entry name" value="MFS_Transporter"/>
</dbReference>
<keyword evidence="2 5" id="KW-0812">Transmembrane</keyword>
<accession>A0A4R6QGF7</accession>
<evidence type="ECO:0000256" key="2">
    <source>
        <dbReference type="ARBA" id="ARBA00022692"/>
    </source>
</evidence>
<dbReference type="Proteomes" id="UP000295361">
    <property type="component" value="Unassembled WGS sequence"/>
</dbReference>
<comment type="subcellular location">
    <subcellularLocation>
        <location evidence="1">Membrane</location>
        <topology evidence="1">Multi-pass membrane protein</topology>
    </subcellularLocation>
</comment>
<evidence type="ECO:0000256" key="4">
    <source>
        <dbReference type="ARBA" id="ARBA00023136"/>
    </source>
</evidence>
<feature type="transmembrane region" description="Helical" evidence="5">
    <location>
        <begin position="247"/>
        <end position="267"/>
    </location>
</feature>
<dbReference type="RefSeq" id="WP_133703524.1">
    <property type="nucleotide sequence ID" value="NZ_SNXS01000011.1"/>
</dbReference>
<dbReference type="EMBL" id="SNXS01000011">
    <property type="protein sequence ID" value="TDP61680.1"/>
    <property type="molecule type" value="Genomic_DNA"/>
</dbReference>
<dbReference type="Pfam" id="PF07690">
    <property type="entry name" value="MFS_1"/>
    <property type="match status" value="1"/>
</dbReference>
<feature type="transmembrane region" description="Helical" evidence="5">
    <location>
        <begin position="81"/>
        <end position="99"/>
    </location>
</feature>
<evidence type="ECO:0000256" key="1">
    <source>
        <dbReference type="ARBA" id="ARBA00004141"/>
    </source>
</evidence>
<evidence type="ECO:0000256" key="5">
    <source>
        <dbReference type="SAM" id="Phobius"/>
    </source>
</evidence>
<dbReference type="Gene3D" id="1.20.1720.10">
    <property type="entry name" value="Multidrug resistance protein D"/>
    <property type="match status" value="1"/>
</dbReference>
<evidence type="ECO:0000259" key="6">
    <source>
        <dbReference type="PROSITE" id="PS50850"/>
    </source>
</evidence>
<proteinExistence type="predicted"/>
<feature type="transmembrane region" description="Helical" evidence="5">
    <location>
        <begin position="365"/>
        <end position="383"/>
    </location>
</feature>
<feature type="domain" description="Major facilitator superfamily (MFS) profile" evidence="6">
    <location>
        <begin position="15"/>
        <end position="391"/>
    </location>
</feature>